<protein>
    <submittedName>
        <fullName evidence="1">Adenylosuccinate synthetase isozyme 1</fullName>
    </submittedName>
</protein>
<gene>
    <name evidence="1" type="primary">ADSSL1_0</name>
    <name evidence="1" type="ORF">CM83_12685</name>
    <name evidence="2" type="ORF">g.19891</name>
</gene>
<evidence type="ECO:0000313" key="2">
    <source>
        <dbReference type="EMBL" id="JAQ05014.1"/>
    </source>
</evidence>
<organism evidence="1">
    <name type="scientific">Lygus hesperus</name>
    <name type="common">Western plant bug</name>
    <dbReference type="NCBI Taxonomy" id="30085"/>
    <lineage>
        <taxon>Eukaryota</taxon>
        <taxon>Metazoa</taxon>
        <taxon>Ecdysozoa</taxon>
        <taxon>Arthropoda</taxon>
        <taxon>Hexapoda</taxon>
        <taxon>Insecta</taxon>
        <taxon>Pterygota</taxon>
        <taxon>Neoptera</taxon>
        <taxon>Paraneoptera</taxon>
        <taxon>Hemiptera</taxon>
        <taxon>Heteroptera</taxon>
        <taxon>Panheteroptera</taxon>
        <taxon>Cimicomorpha</taxon>
        <taxon>Miridae</taxon>
        <taxon>Mirini</taxon>
        <taxon>Lygus</taxon>
    </lineage>
</organism>
<dbReference type="EMBL" id="GBHO01030223">
    <property type="protein sequence ID" value="JAG13381.1"/>
    <property type="molecule type" value="Transcribed_RNA"/>
</dbReference>
<reference evidence="2" key="3">
    <citation type="journal article" date="2016" name="Gigascience">
        <title>De novo construction of an expanded transcriptome assembly for the western tarnished plant bug, Lygus hesperus.</title>
        <authorList>
            <person name="Tassone E.E."/>
            <person name="Geib S.M."/>
            <person name="Hall B."/>
            <person name="Fabrick J.A."/>
            <person name="Brent C.S."/>
            <person name="Hull J.J."/>
        </authorList>
    </citation>
    <scope>NUCLEOTIDE SEQUENCE</scope>
</reference>
<dbReference type="EMBL" id="GDHC01013615">
    <property type="protein sequence ID" value="JAQ05014.1"/>
    <property type="molecule type" value="Transcribed_RNA"/>
</dbReference>
<sequence>MCVALPYVRNPTPLHLHASSTQKHFPHIQGRDTVSTAWDLIKLAALDTSITLPSTIESQMLGKLNPYFHVNTQDIAAQVEVLYHTKGPSGIRENFSQENS</sequence>
<dbReference type="AlphaFoldDB" id="A0A0A9X124"/>
<accession>A0A0A9X124</accession>
<reference evidence="1" key="1">
    <citation type="journal article" date="2014" name="PLoS ONE">
        <title>Transcriptome-Based Identification of ABC Transporters in the Western Tarnished Plant Bug Lygus hesperus.</title>
        <authorList>
            <person name="Hull J.J."/>
            <person name="Chaney K."/>
            <person name="Geib S.M."/>
            <person name="Fabrick J.A."/>
            <person name="Brent C.S."/>
            <person name="Walsh D."/>
            <person name="Lavine L.C."/>
        </authorList>
    </citation>
    <scope>NUCLEOTIDE SEQUENCE</scope>
</reference>
<name>A0A0A9X124_LYGHE</name>
<reference evidence="1" key="2">
    <citation type="submission" date="2014-07" db="EMBL/GenBank/DDBJ databases">
        <authorList>
            <person name="Hull J."/>
        </authorList>
    </citation>
    <scope>NUCLEOTIDE SEQUENCE</scope>
</reference>
<evidence type="ECO:0000313" key="1">
    <source>
        <dbReference type="EMBL" id="JAG13381.1"/>
    </source>
</evidence>
<proteinExistence type="predicted"/>